<organism evidence="1 2">
    <name type="scientific">Candidozyma auris</name>
    <name type="common">Yeast</name>
    <name type="synonym">Candida auris</name>
    <dbReference type="NCBI Taxonomy" id="498019"/>
    <lineage>
        <taxon>Eukaryota</taxon>
        <taxon>Fungi</taxon>
        <taxon>Dikarya</taxon>
        <taxon>Ascomycota</taxon>
        <taxon>Saccharomycotina</taxon>
        <taxon>Pichiomycetes</taxon>
        <taxon>Metschnikowiaceae</taxon>
        <taxon>Candidozyma</taxon>
    </lineage>
</organism>
<dbReference type="VEuPathDB" id="FungiDB:QG37_00995"/>
<name>A0A0L0P610_CANAR</name>
<protein>
    <submittedName>
        <fullName evidence="1">Uncharacterized protein</fullName>
    </submittedName>
</protein>
<evidence type="ECO:0000313" key="1">
    <source>
        <dbReference type="EMBL" id="KNE01660.1"/>
    </source>
</evidence>
<dbReference type="Proteomes" id="UP000037122">
    <property type="component" value="Unassembled WGS sequence"/>
</dbReference>
<dbReference type="VEuPathDB" id="FungiDB:CJJ09_004460"/>
<comment type="caution">
    <text evidence="1">The sequence shown here is derived from an EMBL/GenBank/DDBJ whole genome shotgun (WGS) entry which is preliminary data.</text>
</comment>
<evidence type="ECO:0000313" key="2">
    <source>
        <dbReference type="Proteomes" id="UP000037122"/>
    </source>
</evidence>
<reference evidence="2" key="1">
    <citation type="journal article" date="2015" name="BMC Genomics">
        <title>Draft genome of a commonly misdiagnosed multidrug resistant pathogen Candida auris.</title>
        <authorList>
            <person name="Chatterjee S."/>
            <person name="Alampalli S.V."/>
            <person name="Nageshan R.K."/>
            <person name="Chettiar S.T."/>
            <person name="Joshi S."/>
            <person name="Tatu U.S."/>
        </authorList>
    </citation>
    <scope>NUCLEOTIDE SEQUENCE [LARGE SCALE GENOMIC DNA]</scope>
    <source>
        <strain evidence="2">6684</strain>
    </source>
</reference>
<dbReference type="EMBL" id="LGST01000008">
    <property type="protein sequence ID" value="KNE01660.1"/>
    <property type="molecule type" value="Genomic_DNA"/>
</dbReference>
<gene>
    <name evidence="1" type="ORF">QG37_00995</name>
</gene>
<sequence>MSLLCSQGLRQSAYSRTCFIDGDTPYHQRELTIPFYLTHEKDYSIWIYKLIKEISKVVGYNNRHFFVKNLKNEELALEFIKDLSEEPQNLLNNMKGMAIEVVIKVSTQTFAGVLVTCWTFSDIPL</sequence>
<dbReference type="AlphaFoldDB" id="A0A0L0P610"/>
<accession>A0A0L0P610</accession>
<proteinExistence type="predicted"/>